<accession>A0ABW2L6F0</accession>
<evidence type="ECO:0000313" key="9">
    <source>
        <dbReference type="Proteomes" id="UP001596472"/>
    </source>
</evidence>
<protein>
    <submittedName>
        <fullName evidence="8">Metal ABC transporter substrate-binding protein</fullName>
    </submittedName>
</protein>
<keyword evidence="4" id="KW-0479">Metal-binding</keyword>
<reference evidence="9" key="1">
    <citation type="journal article" date="2019" name="Int. J. Syst. Evol. Microbiol.">
        <title>The Global Catalogue of Microorganisms (GCM) 10K type strain sequencing project: providing services to taxonomists for standard genome sequencing and annotation.</title>
        <authorList>
            <consortium name="The Broad Institute Genomics Platform"/>
            <consortium name="The Broad Institute Genome Sequencing Center for Infectious Disease"/>
            <person name="Wu L."/>
            <person name="Ma J."/>
        </authorList>
    </citation>
    <scope>NUCLEOTIDE SEQUENCE [LARGE SCALE GENOMIC DNA]</scope>
    <source>
        <strain evidence="9">CGMCC 4.1467</strain>
    </source>
</reference>
<dbReference type="InterPro" id="IPR006127">
    <property type="entry name" value="ZnuA-like"/>
</dbReference>
<keyword evidence="5 7" id="KW-0732">Signal</keyword>
<organism evidence="8 9">
    <name type="scientific">Haloferula chungangensis</name>
    <dbReference type="NCBI Taxonomy" id="1048331"/>
    <lineage>
        <taxon>Bacteria</taxon>
        <taxon>Pseudomonadati</taxon>
        <taxon>Verrucomicrobiota</taxon>
        <taxon>Verrucomicrobiia</taxon>
        <taxon>Verrucomicrobiales</taxon>
        <taxon>Verrucomicrobiaceae</taxon>
        <taxon>Haloferula</taxon>
    </lineage>
</organism>
<dbReference type="InterPro" id="IPR050492">
    <property type="entry name" value="Bact_metal-bind_prot9"/>
</dbReference>
<dbReference type="PRINTS" id="PR00691">
    <property type="entry name" value="ADHESINB"/>
</dbReference>
<gene>
    <name evidence="8" type="ORF">ACFQY0_07905</name>
</gene>
<dbReference type="Proteomes" id="UP001596472">
    <property type="component" value="Unassembled WGS sequence"/>
</dbReference>
<evidence type="ECO:0000256" key="2">
    <source>
        <dbReference type="ARBA" id="ARBA00011028"/>
    </source>
</evidence>
<proteinExistence type="inferred from homology"/>
<dbReference type="EMBL" id="JBHTBS010000003">
    <property type="protein sequence ID" value="MFC7337097.1"/>
    <property type="molecule type" value="Genomic_DNA"/>
</dbReference>
<name>A0ABW2L6F0_9BACT</name>
<dbReference type="PANTHER" id="PTHR42953">
    <property type="entry name" value="HIGH-AFFINITY ZINC UPTAKE SYSTEM PROTEIN ZNUA-RELATED"/>
    <property type="match status" value="1"/>
</dbReference>
<dbReference type="InterPro" id="IPR006129">
    <property type="entry name" value="AdhesinB"/>
</dbReference>
<keyword evidence="9" id="KW-1185">Reference proteome</keyword>
<evidence type="ECO:0000256" key="5">
    <source>
        <dbReference type="ARBA" id="ARBA00022729"/>
    </source>
</evidence>
<comment type="subcellular location">
    <subcellularLocation>
        <location evidence="1">Cell envelope</location>
    </subcellularLocation>
</comment>
<dbReference type="InterPro" id="IPR006128">
    <property type="entry name" value="Lipoprotein_PsaA-like"/>
</dbReference>
<feature type="chain" id="PRO_5045536034" evidence="7">
    <location>
        <begin position="19"/>
        <end position="294"/>
    </location>
</feature>
<evidence type="ECO:0000256" key="6">
    <source>
        <dbReference type="RuleBase" id="RU003512"/>
    </source>
</evidence>
<evidence type="ECO:0000313" key="8">
    <source>
        <dbReference type="EMBL" id="MFC7337097.1"/>
    </source>
</evidence>
<evidence type="ECO:0000256" key="4">
    <source>
        <dbReference type="ARBA" id="ARBA00022723"/>
    </source>
</evidence>
<dbReference type="PRINTS" id="PR00690">
    <property type="entry name" value="ADHESNFAMILY"/>
</dbReference>
<dbReference type="Pfam" id="PF01297">
    <property type="entry name" value="ZnuA"/>
    <property type="match status" value="1"/>
</dbReference>
<sequence length="294" mass="32373">MRHWISFLILLLAGSLSAKELQVATLHPLLGDLARQVGGDRVHVVDLLDKTSDPHHFEPTPDQLRQSSGTDLFLASGMGLESYLSSLKTIIQPPSQLIVLGDGLPSIEGACNDPTHNHAQHDHAHELDPHWWHSIDTFRRASTLTAAAFAKADPAGAEVYQANALAYRAKLDELERWTRRTLARIPQDRRILATAHAAFGYFCRDYGFEPLPISGINREQMPDARTLANLIKDLKSKKVPVIFPEAASNPKTLAALTEETGIRLAPPLNADGSTADTYEEMMRKNVGIIAEALK</sequence>
<dbReference type="PANTHER" id="PTHR42953:SF1">
    <property type="entry name" value="METAL-BINDING PROTEIN HI_0362-RELATED"/>
    <property type="match status" value="1"/>
</dbReference>
<comment type="caution">
    <text evidence="8">The sequence shown here is derived from an EMBL/GenBank/DDBJ whole genome shotgun (WGS) entry which is preliminary data.</text>
</comment>
<comment type="similarity">
    <text evidence="2 6">Belongs to the bacterial solute-binding protein 9 family.</text>
</comment>
<dbReference type="Gene3D" id="3.40.50.1980">
    <property type="entry name" value="Nitrogenase molybdenum iron protein domain"/>
    <property type="match status" value="2"/>
</dbReference>
<keyword evidence="3 6" id="KW-0813">Transport</keyword>
<dbReference type="SUPFAM" id="SSF53807">
    <property type="entry name" value="Helical backbone' metal receptor"/>
    <property type="match status" value="1"/>
</dbReference>
<evidence type="ECO:0000256" key="1">
    <source>
        <dbReference type="ARBA" id="ARBA00004196"/>
    </source>
</evidence>
<feature type="signal peptide" evidence="7">
    <location>
        <begin position="1"/>
        <end position="18"/>
    </location>
</feature>
<dbReference type="RefSeq" id="WP_379711089.1">
    <property type="nucleotide sequence ID" value="NZ_JBHTBS010000003.1"/>
</dbReference>
<evidence type="ECO:0000256" key="3">
    <source>
        <dbReference type="ARBA" id="ARBA00022448"/>
    </source>
</evidence>
<evidence type="ECO:0000256" key="7">
    <source>
        <dbReference type="SAM" id="SignalP"/>
    </source>
</evidence>